<dbReference type="Proteomes" id="UP000029614">
    <property type="component" value="Unassembled WGS sequence"/>
</dbReference>
<keyword evidence="1" id="KW-0472">Membrane</keyword>
<feature type="transmembrane region" description="Helical" evidence="1">
    <location>
        <begin position="78"/>
        <end position="103"/>
    </location>
</feature>
<comment type="caution">
    <text evidence="2">The sequence shown here is derived from an EMBL/GenBank/DDBJ whole genome shotgun (WGS) entry which is preliminary data.</text>
</comment>
<reference evidence="2 3" key="1">
    <citation type="submission" date="2014-07" db="EMBL/GenBank/DDBJ databases">
        <authorList>
            <person name="McCorrison J."/>
            <person name="Sanka R."/>
            <person name="Torralba M."/>
            <person name="Gillis M."/>
            <person name="Haft D.H."/>
            <person name="Methe B."/>
            <person name="Sutton G."/>
            <person name="Nelson K.E."/>
        </authorList>
    </citation>
    <scope>NUCLEOTIDE SEQUENCE [LARGE SCALE GENOMIC DNA]</scope>
    <source>
        <strain evidence="2 3">DNF00058</strain>
    </source>
</reference>
<protein>
    <recommendedName>
        <fullName evidence="4">Ubiquitin carboxyl-hydrolase</fullName>
    </recommendedName>
</protein>
<dbReference type="EMBL" id="JRNU01000016">
    <property type="protein sequence ID" value="KGF52199.1"/>
    <property type="molecule type" value="Genomic_DNA"/>
</dbReference>
<proteinExistence type="predicted"/>
<organism evidence="2 3">
    <name type="scientific">Prevotella amnii DNF00058</name>
    <dbReference type="NCBI Taxonomy" id="1401066"/>
    <lineage>
        <taxon>Bacteria</taxon>
        <taxon>Pseudomonadati</taxon>
        <taxon>Bacteroidota</taxon>
        <taxon>Bacteroidia</taxon>
        <taxon>Bacteroidales</taxon>
        <taxon>Prevotellaceae</taxon>
        <taxon>Prevotella</taxon>
    </lineage>
</organism>
<evidence type="ECO:0008006" key="4">
    <source>
        <dbReference type="Google" id="ProtNLM"/>
    </source>
</evidence>
<dbReference type="OrthoDB" id="1121113at2"/>
<evidence type="ECO:0000256" key="1">
    <source>
        <dbReference type="SAM" id="Phobius"/>
    </source>
</evidence>
<dbReference type="AlphaFoldDB" id="A0A096D3U5"/>
<name>A0A096D3U5_9BACT</name>
<accession>A0A096D3U5</accession>
<keyword evidence="3" id="KW-1185">Reference proteome</keyword>
<sequence length="104" mass="13105">MLFFYKRKPRRFHHEYIYVDERKEFIEKLKEKYIQHKLCSEDNNINSSLYRRERIKERVREEFNNNYQRVKRRNYFNIIPLGLIGLILIALLGAVYICFYRYFL</sequence>
<gene>
    <name evidence="2" type="ORF">HMPREF9302_04880</name>
</gene>
<evidence type="ECO:0000313" key="2">
    <source>
        <dbReference type="EMBL" id="KGF52199.1"/>
    </source>
</evidence>
<keyword evidence="1" id="KW-0812">Transmembrane</keyword>
<evidence type="ECO:0000313" key="3">
    <source>
        <dbReference type="Proteomes" id="UP000029614"/>
    </source>
</evidence>
<keyword evidence="1" id="KW-1133">Transmembrane helix</keyword>